<comment type="caution">
    <text evidence="6">The sequence shown here is derived from an EMBL/GenBank/DDBJ whole genome shotgun (WGS) entry which is preliminary data.</text>
</comment>
<dbReference type="AlphaFoldDB" id="D3BD92"/>
<dbReference type="FunCoup" id="D3BD92">
    <property type="interactions" value="169"/>
</dbReference>
<organism evidence="6 7">
    <name type="scientific">Heterostelium pallidum (strain ATCC 26659 / Pp 5 / PN500)</name>
    <name type="common">Cellular slime mold</name>
    <name type="synonym">Polysphondylium pallidum</name>
    <dbReference type="NCBI Taxonomy" id="670386"/>
    <lineage>
        <taxon>Eukaryota</taxon>
        <taxon>Amoebozoa</taxon>
        <taxon>Evosea</taxon>
        <taxon>Eumycetozoa</taxon>
        <taxon>Dictyostelia</taxon>
        <taxon>Acytosteliales</taxon>
        <taxon>Acytosteliaceae</taxon>
        <taxon>Heterostelium</taxon>
    </lineage>
</organism>
<dbReference type="Pfam" id="PF00643">
    <property type="entry name" value="zf-B_box"/>
    <property type="match status" value="1"/>
</dbReference>
<dbReference type="InParanoid" id="D3BD92"/>
<evidence type="ECO:0000256" key="1">
    <source>
        <dbReference type="ARBA" id="ARBA00022441"/>
    </source>
</evidence>
<reference evidence="6 7" key="1">
    <citation type="journal article" date="2011" name="Genome Res.">
        <title>Phylogeny-wide analysis of social amoeba genomes highlights ancient origins for complex intercellular communication.</title>
        <authorList>
            <person name="Heidel A.J."/>
            <person name="Lawal H.M."/>
            <person name="Felder M."/>
            <person name="Schilde C."/>
            <person name="Helps N.R."/>
            <person name="Tunggal B."/>
            <person name="Rivero F."/>
            <person name="John U."/>
            <person name="Schleicher M."/>
            <person name="Eichinger L."/>
            <person name="Platzer M."/>
            <person name="Noegel A.A."/>
            <person name="Schaap P."/>
            <person name="Gloeckner G."/>
        </authorList>
    </citation>
    <scope>NUCLEOTIDE SEQUENCE [LARGE SCALE GENOMIC DNA]</scope>
    <source>
        <strain evidence="7">ATCC 26659 / Pp 5 / PN500</strain>
    </source>
</reference>
<sequence>MEDSKIHENNNNDNVNIQQTTPTPTPDTNVEQQQQQQQPNEGSTKNEKETNIEQPITTTIQTPQPLPPTIATDLKPPVLVVDRKCLSHSDRMCDAYCKDCYLVICEQCTKESHKQHQTIDKLNVEELCALLPTVSNFTENTTVLKDERQHLSKMLQQLEDNFKSCRSSIVEQFKDLQFLIKQREMKLEKEIQTEYEQSKAELIKRMSQLDRELTQADPLLEPSKSYQTANPQELFDNKRFEFLDNYSHIKQIPRIEHDPPVDLTIQFDLKVDIDKRSMITKEVQSLGLITSTKKSTVPPASTSTTPSASSPTVAAPSTSAPPAAKTLRDNRLNITNHFSANEGFKYFYSIGGWNENGSDLSSIYKYDVDKNEWRFISSKGLSTTDGVPFVSSSCITDGKYIYVFGGNYTITTYRRFNLAKQQWDKSLEKLNRGGGGIAAQYDGKKYVYLFGGKVLEETKQYHQIVHRIERMNTSTKQIEHLNNLTRHKYTIYPCFDPLNGYIYLVGGQVVNGRACKEIEVYDTVENVCTVYSSLGAGGLVQGAIIDGRYESIYYITSTHFKRFTLATKKFETLEFPPLTNTTCRPTLIYDSKTRIYLFDQNDNYAYDIPTGKWSKFTYTRKVALCGQGMVGSMI</sequence>
<dbReference type="OMA" id="HRIERMN"/>
<dbReference type="GO" id="GO:0008270">
    <property type="term" value="F:zinc ion binding"/>
    <property type="evidence" value="ECO:0007669"/>
    <property type="project" value="UniProtKB-KW"/>
</dbReference>
<keyword evidence="3" id="KW-0863">Zinc-finger</keyword>
<keyword evidence="3" id="KW-0479">Metal-binding</keyword>
<feature type="region of interest" description="Disordered" evidence="4">
    <location>
        <begin position="1"/>
        <end position="49"/>
    </location>
</feature>
<gene>
    <name evidence="6" type="ORF">PPL_06473</name>
</gene>
<dbReference type="InterPro" id="IPR006652">
    <property type="entry name" value="Kelch_1"/>
</dbReference>
<accession>D3BD92</accession>
<dbReference type="Proteomes" id="UP000001396">
    <property type="component" value="Unassembled WGS sequence"/>
</dbReference>
<evidence type="ECO:0000259" key="5">
    <source>
        <dbReference type="PROSITE" id="PS50119"/>
    </source>
</evidence>
<dbReference type="Gene3D" id="3.30.160.60">
    <property type="entry name" value="Classic Zinc Finger"/>
    <property type="match status" value="1"/>
</dbReference>
<feature type="domain" description="B box-type" evidence="5">
    <location>
        <begin position="85"/>
        <end position="121"/>
    </location>
</feature>
<keyword evidence="7" id="KW-1185">Reference proteome</keyword>
<proteinExistence type="predicted"/>
<dbReference type="PANTHER" id="PTHR24412">
    <property type="entry name" value="KELCH PROTEIN"/>
    <property type="match status" value="1"/>
</dbReference>
<feature type="compositionally biased region" description="Low complexity" evidence="4">
    <location>
        <begin position="11"/>
        <end position="38"/>
    </location>
</feature>
<dbReference type="PROSITE" id="PS50119">
    <property type="entry name" value="ZF_BBOX"/>
    <property type="match status" value="1"/>
</dbReference>
<dbReference type="Gene3D" id="2.120.10.80">
    <property type="entry name" value="Kelch-type beta propeller"/>
    <property type="match status" value="1"/>
</dbReference>
<dbReference type="SUPFAM" id="SSF117281">
    <property type="entry name" value="Kelch motif"/>
    <property type="match status" value="1"/>
</dbReference>
<keyword evidence="2" id="KW-0677">Repeat</keyword>
<evidence type="ECO:0000313" key="7">
    <source>
        <dbReference type="Proteomes" id="UP000001396"/>
    </source>
</evidence>
<dbReference type="Pfam" id="PF01344">
    <property type="entry name" value="Kelch_1"/>
    <property type="match status" value="2"/>
</dbReference>
<keyword evidence="1" id="KW-0880">Kelch repeat</keyword>
<keyword evidence="3" id="KW-0862">Zinc</keyword>
<evidence type="ECO:0000256" key="2">
    <source>
        <dbReference type="ARBA" id="ARBA00022737"/>
    </source>
</evidence>
<dbReference type="RefSeq" id="XP_020433003.1">
    <property type="nucleotide sequence ID" value="XM_020577329.1"/>
</dbReference>
<evidence type="ECO:0000313" key="6">
    <source>
        <dbReference type="EMBL" id="EFA80884.1"/>
    </source>
</evidence>
<evidence type="ECO:0000256" key="4">
    <source>
        <dbReference type="SAM" id="MobiDB-lite"/>
    </source>
</evidence>
<name>D3BD92_HETP5</name>
<feature type="compositionally biased region" description="Basic and acidic residues" evidence="4">
    <location>
        <begin position="1"/>
        <end position="10"/>
    </location>
</feature>
<dbReference type="InterPro" id="IPR000315">
    <property type="entry name" value="Znf_B-box"/>
</dbReference>
<dbReference type="EMBL" id="ADBJ01000028">
    <property type="protein sequence ID" value="EFA80884.1"/>
    <property type="molecule type" value="Genomic_DNA"/>
</dbReference>
<protein>
    <recommendedName>
        <fullName evidence="5">B box-type domain-containing protein</fullName>
    </recommendedName>
</protein>
<feature type="region of interest" description="Disordered" evidence="4">
    <location>
        <begin position="292"/>
        <end position="324"/>
    </location>
</feature>
<dbReference type="PANTHER" id="PTHR24412:SF489">
    <property type="entry name" value="RING FINGER DOMAIN AND KELCH REPEAT-CONTAINING PROTEIN DDB_G0271372"/>
    <property type="match status" value="1"/>
</dbReference>
<dbReference type="SUPFAM" id="SSF57845">
    <property type="entry name" value="B-box zinc-binding domain"/>
    <property type="match status" value="1"/>
</dbReference>
<dbReference type="GeneID" id="31361955"/>
<dbReference type="InterPro" id="IPR015915">
    <property type="entry name" value="Kelch-typ_b-propeller"/>
</dbReference>
<evidence type="ECO:0000256" key="3">
    <source>
        <dbReference type="PROSITE-ProRule" id="PRU00024"/>
    </source>
</evidence>